<gene>
    <name evidence="1" type="ORF">GALL_330250</name>
</gene>
<dbReference type="AlphaFoldDB" id="A0A1J5R5Z0"/>
<accession>A0A1J5R5Z0</accession>
<comment type="caution">
    <text evidence="1">The sequence shown here is derived from an EMBL/GenBank/DDBJ whole genome shotgun (WGS) entry which is preliminary data.</text>
</comment>
<protein>
    <submittedName>
        <fullName evidence="1">Uncharacterized protein</fullName>
    </submittedName>
</protein>
<proteinExistence type="predicted"/>
<sequence>MNPQTHEDHAEHAQAAFTLAIDATDPMERSEMLSLAGYHAAMADYRLSQKISAQLPARA</sequence>
<organism evidence="1">
    <name type="scientific">mine drainage metagenome</name>
    <dbReference type="NCBI Taxonomy" id="410659"/>
    <lineage>
        <taxon>unclassified sequences</taxon>
        <taxon>metagenomes</taxon>
        <taxon>ecological metagenomes</taxon>
    </lineage>
</organism>
<name>A0A1J5R5Z0_9ZZZZ</name>
<evidence type="ECO:0000313" key="1">
    <source>
        <dbReference type="EMBL" id="OIQ85131.1"/>
    </source>
</evidence>
<dbReference type="EMBL" id="MLJW01000565">
    <property type="protein sequence ID" value="OIQ85131.1"/>
    <property type="molecule type" value="Genomic_DNA"/>
</dbReference>
<reference evidence="1" key="1">
    <citation type="submission" date="2016-10" db="EMBL/GenBank/DDBJ databases">
        <title>Sequence of Gallionella enrichment culture.</title>
        <authorList>
            <person name="Poehlein A."/>
            <person name="Muehling M."/>
            <person name="Daniel R."/>
        </authorList>
    </citation>
    <scope>NUCLEOTIDE SEQUENCE</scope>
</reference>